<organism evidence="1 2">
    <name type="scientific">Stegodyphus mimosarum</name>
    <name type="common">African social velvet spider</name>
    <dbReference type="NCBI Taxonomy" id="407821"/>
    <lineage>
        <taxon>Eukaryota</taxon>
        <taxon>Metazoa</taxon>
        <taxon>Ecdysozoa</taxon>
        <taxon>Arthropoda</taxon>
        <taxon>Chelicerata</taxon>
        <taxon>Arachnida</taxon>
        <taxon>Araneae</taxon>
        <taxon>Araneomorphae</taxon>
        <taxon>Entelegynae</taxon>
        <taxon>Eresoidea</taxon>
        <taxon>Eresidae</taxon>
        <taxon>Stegodyphus</taxon>
    </lineage>
</organism>
<proteinExistence type="predicted"/>
<protein>
    <submittedName>
        <fullName evidence="1">Uncharacterized protein</fullName>
    </submittedName>
</protein>
<dbReference type="AlphaFoldDB" id="A0A087T920"/>
<dbReference type="EMBL" id="KK114052">
    <property type="protein sequence ID" value="KFM61609.1"/>
    <property type="molecule type" value="Genomic_DNA"/>
</dbReference>
<reference evidence="1 2" key="1">
    <citation type="submission" date="2013-11" db="EMBL/GenBank/DDBJ databases">
        <title>Genome sequencing of Stegodyphus mimosarum.</title>
        <authorList>
            <person name="Bechsgaard J."/>
        </authorList>
    </citation>
    <scope>NUCLEOTIDE SEQUENCE [LARGE SCALE GENOMIC DNA]</scope>
</reference>
<feature type="non-terminal residue" evidence="1">
    <location>
        <position position="53"/>
    </location>
</feature>
<keyword evidence="2" id="KW-1185">Reference proteome</keyword>
<gene>
    <name evidence="1" type="ORF">X975_19595</name>
</gene>
<name>A0A087T920_STEMI</name>
<evidence type="ECO:0000313" key="2">
    <source>
        <dbReference type="Proteomes" id="UP000054359"/>
    </source>
</evidence>
<dbReference type="Proteomes" id="UP000054359">
    <property type="component" value="Unassembled WGS sequence"/>
</dbReference>
<sequence length="53" mass="6351">MACRVPSETLHDRDWNGCLEEIPRTFVFQPKNNCFQYFLLENPSEHLRLVQEV</sequence>
<accession>A0A087T920</accession>
<evidence type="ECO:0000313" key="1">
    <source>
        <dbReference type="EMBL" id="KFM61609.1"/>
    </source>
</evidence>